<dbReference type="AlphaFoldDB" id="A0A3D8MCD9"/>
<dbReference type="Proteomes" id="UP000256561">
    <property type="component" value="Unassembled WGS sequence"/>
</dbReference>
<name>A0A3D8MCD9_9ALTE</name>
<gene>
    <name evidence="1" type="ORF">DXV75_04180</name>
</gene>
<dbReference type="Pfam" id="PF13469">
    <property type="entry name" value="Sulfotransfer_3"/>
    <property type="match status" value="1"/>
</dbReference>
<comment type="caution">
    <text evidence="1">The sequence shown here is derived from an EMBL/GenBank/DDBJ whole genome shotgun (WGS) entry which is preliminary data.</text>
</comment>
<keyword evidence="1" id="KW-0808">Transferase</keyword>
<keyword evidence="2" id="KW-1185">Reference proteome</keyword>
<organism evidence="1 2">
    <name type="scientific">Alteromonas aestuariivivens</name>
    <dbReference type="NCBI Taxonomy" id="1938339"/>
    <lineage>
        <taxon>Bacteria</taxon>
        <taxon>Pseudomonadati</taxon>
        <taxon>Pseudomonadota</taxon>
        <taxon>Gammaproteobacteria</taxon>
        <taxon>Alteromonadales</taxon>
        <taxon>Alteromonadaceae</taxon>
        <taxon>Alteromonas/Salinimonas group</taxon>
        <taxon>Alteromonas</taxon>
    </lineage>
</organism>
<reference evidence="2" key="1">
    <citation type="submission" date="2018-08" db="EMBL/GenBank/DDBJ databases">
        <authorList>
            <person name="Zhang J."/>
            <person name="Du Z.-J."/>
        </authorList>
    </citation>
    <scope>NUCLEOTIDE SEQUENCE [LARGE SCALE GENOMIC DNA]</scope>
    <source>
        <strain evidence="2">KCTC 52655</strain>
    </source>
</reference>
<sequence length="323" mass="38158">MPKKVPLLKRIRQICSNKLCLLNQRYRNVYWLLGDGRSGTTWIASLLNSDQRLREMFEPFHPWEVREAAQFSANMYVRPCASYPELRHFCQQTFEGKISSSWIDKDNHRLLYDGLLVKDIFANLMASWACRQFDFVKPVLLVRNPLAVAASKNKTRHWHWQSSTLEFFADEKLVEDYLRPFEALAEHVHKKHDYFLTQVFNWCVIHFVLFQQLDFERVPVIFYEDVYLNPHQQISRLREQLGMPDSQVDNELITRASRVSFGASAILNNQHPLVYWRSQVSEMQMVMSKTILYEFGLQQVYPDLILPGETPWASFDTRREVCG</sequence>
<evidence type="ECO:0000313" key="2">
    <source>
        <dbReference type="Proteomes" id="UP000256561"/>
    </source>
</evidence>
<dbReference type="OrthoDB" id="1431348at2"/>
<protein>
    <submittedName>
        <fullName evidence="1">Sulfotransferase family protein</fullName>
    </submittedName>
</protein>
<dbReference type="Gene3D" id="3.40.50.300">
    <property type="entry name" value="P-loop containing nucleotide triphosphate hydrolases"/>
    <property type="match status" value="1"/>
</dbReference>
<accession>A0A3D8MCD9</accession>
<dbReference type="RefSeq" id="WP_115592124.1">
    <property type="nucleotide sequence ID" value="NZ_QRHA01000002.1"/>
</dbReference>
<dbReference type="InterPro" id="IPR027417">
    <property type="entry name" value="P-loop_NTPase"/>
</dbReference>
<dbReference type="SUPFAM" id="SSF52540">
    <property type="entry name" value="P-loop containing nucleoside triphosphate hydrolases"/>
    <property type="match status" value="1"/>
</dbReference>
<dbReference type="GO" id="GO:0016740">
    <property type="term" value="F:transferase activity"/>
    <property type="evidence" value="ECO:0007669"/>
    <property type="project" value="UniProtKB-KW"/>
</dbReference>
<proteinExistence type="predicted"/>
<evidence type="ECO:0000313" key="1">
    <source>
        <dbReference type="EMBL" id="RDV28166.1"/>
    </source>
</evidence>
<dbReference type="EMBL" id="QRHA01000002">
    <property type="protein sequence ID" value="RDV28166.1"/>
    <property type="molecule type" value="Genomic_DNA"/>
</dbReference>